<dbReference type="EMBL" id="JARVCO010000010">
    <property type="protein sequence ID" value="MDZ8118562.1"/>
    <property type="molecule type" value="Genomic_DNA"/>
</dbReference>
<dbReference type="Pfam" id="PF07963">
    <property type="entry name" value="N_methyl"/>
    <property type="match status" value="1"/>
</dbReference>
<gene>
    <name evidence="2" type="ORF">P9H32_07965</name>
</gene>
<evidence type="ECO:0000313" key="3">
    <source>
        <dbReference type="Proteomes" id="UP001290861"/>
    </source>
</evidence>
<evidence type="ECO:0000313" key="2">
    <source>
        <dbReference type="EMBL" id="MDZ8118562.1"/>
    </source>
</evidence>
<feature type="transmembrane region" description="Helical" evidence="1">
    <location>
        <begin position="12"/>
        <end position="34"/>
    </location>
</feature>
<keyword evidence="1" id="KW-0472">Membrane</keyword>
<dbReference type="NCBIfam" id="TIGR02532">
    <property type="entry name" value="IV_pilin_GFxxxE"/>
    <property type="match status" value="1"/>
</dbReference>
<keyword evidence="1" id="KW-1133">Transmembrane helix</keyword>
<dbReference type="RefSeq" id="WP_322608361.1">
    <property type="nucleotide sequence ID" value="NZ_JARVCO010000010.1"/>
</dbReference>
<keyword evidence="3" id="KW-1185">Reference proteome</keyword>
<sequence length="246" mass="27997">MDPFQVSKQGFTLMELLVALAVMGILCSSIAGVLRNATDSVEQGTAALDNLTRLRSLEMVLGGALRDARALQLTQEEQSMLEEEGSYDSADGDYRYRGEETAVGFCLERPFLGTERDGYMHWIVLEVRTDEETDLQSLWLTDVSFLQGIDNPVGEDWGDNAMFTSDAELPKQEVRLLDKAEMIFFRHWQLDEEGMTDEPEPVELEPEDIEGDYALELPDFVEMEIKLPKMETEILYFDYSIRRNGI</sequence>
<evidence type="ECO:0000256" key="1">
    <source>
        <dbReference type="SAM" id="Phobius"/>
    </source>
</evidence>
<organism evidence="2 3">
    <name type="scientific">Pontiella agarivorans</name>
    <dbReference type="NCBI Taxonomy" id="3038953"/>
    <lineage>
        <taxon>Bacteria</taxon>
        <taxon>Pseudomonadati</taxon>
        <taxon>Kiritimatiellota</taxon>
        <taxon>Kiritimatiellia</taxon>
        <taxon>Kiritimatiellales</taxon>
        <taxon>Pontiellaceae</taxon>
        <taxon>Pontiella</taxon>
    </lineage>
</organism>
<accession>A0ABU5MWQ0</accession>
<dbReference type="Proteomes" id="UP001290861">
    <property type="component" value="Unassembled WGS sequence"/>
</dbReference>
<name>A0ABU5MWQ0_9BACT</name>
<reference evidence="2 3" key="1">
    <citation type="journal article" date="2024" name="Appl. Environ. Microbiol.">
        <title>Pontiella agarivorans sp. nov., a novel marine anaerobic bacterium capable of degrading macroalgal polysaccharides and fixing nitrogen.</title>
        <authorList>
            <person name="Liu N."/>
            <person name="Kivenson V."/>
            <person name="Peng X."/>
            <person name="Cui Z."/>
            <person name="Lankiewicz T.S."/>
            <person name="Gosselin K.M."/>
            <person name="English C.J."/>
            <person name="Blair E.M."/>
            <person name="O'Malley M.A."/>
            <person name="Valentine D.L."/>
        </authorList>
    </citation>
    <scope>NUCLEOTIDE SEQUENCE [LARGE SCALE GENOMIC DNA]</scope>
    <source>
        <strain evidence="2 3">NLcol2</strain>
    </source>
</reference>
<keyword evidence="1" id="KW-0812">Transmembrane</keyword>
<comment type="caution">
    <text evidence="2">The sequence shown here is derived from an EMBL/GenBank/DDBJ whole genome shotgun (WGS) entry which is preliminary data.</text>
</comment>
<proteinExistence type="predicted"/>
<dbReference type="InterPro" id="IPR012902">
    <property type="entry name" value="N_methyl_site"/>
</dbReference>
<protein>
    <submittedName>
        <fullName evidence="2">Type II secretion system protein</fullName>
    </submittedName>
</protein>